<dbReference type="InterPro" id="IPR013785">
    <property type="entry name" value="Aldolase_TIM"/>
</dbReference>
<dbReference type="InterPro" id="IPR050377">
    <property type="entry name" value="Radical_SAM_PqqE_MftC-like"/>
</dbReference>
<dbReference type="GO" id="GO:0003824">
    <property type="term" value="F:catalytic activity"/>
    <property type="evidence" value="ECO:0007669"/>
    <property type="project" value="InterPro"/>
</dbReference>
<dbReference type="InterPro" id="IPR023885">
    <property type="entry name" value="4Fe4S-binding_SPASM_dom"/>
</dbReference>
<feature type="domain" description="Radical SAM core" evidence="5">
    <location>
        <begin position="9"/>
        <end position="171"/>
    </location>
</feature>
<evidence type="ECO:0000259" key="6">
    <source>
        <dbReference type="Pfam" id="PF13186"/>
    </source>
</evidence>
<dbReference type="GO" id="GO:0046872">
    <property type="term" value="F:metal ion binding"/>
    <property type="evidence" value="ECO:0007669"/>
    <property type="project" value="UniProtKB-KW"/>
</dbReference>
<reference evidence="7 8" key="1">
    <citation type="journal article" date="2016" name="Nat. Commun.">
        <title>Thousands of microbial genomes shed light on interconnected biogeochemical processes in an aquifer system.</title>
        <authorList>
            <person name="Anantharaman K."/>
            <person name="Brown C.T."/>
            <person name="Hug L.A."/>
            <person name="Sharon I."/>
            <person name="Castelle C.J."/>
            <person name="Probst A.J."/>
            <person name="Thomas B.C."/>
            <person name="Singh A."/>
            <person name="Wilkins M.J."/>
            <person name="Karaoz U."/>
            <person name="Brodie E.L."/>
            <person name="Williams K.H."/>
            <person name="Hubbard S.S."/>
            <person name="Banfield J.F."/>
        </authorList>
    </citation>
    <scope>NUCLEOTIDE SEQUENCE [LARGE SCALE GENOMIC DNA]</scope>
</reference>
<dbReference type="InterPro" id="IPR007197">
    <property type="entry name" value="rSAM"/>
</dbReference>
<keyword evidence="4" id="KW-0411">Iron-sulfur</keyword>
<dbReference type="SFLD" id="SFLDS00029">
    <property type="entry name" value="Radical_SAM"/>
    <property type="match status" value="1"/>
</dbReference>
<proteinExistence type="predicted"/>
<dbReference type="CDD" id="cd21109">
    <property type="entry name" value="SPASM"/>
    <property type="match status" value="1"/>
</dbReference>
<dbReference type="InterPro" id="IPR058240">
    <property type="entry name" value="rSAM_sf"/>
</dbReference>
<sequence length="313" mass="35068">MIRSLKIDLINHCNAKCSFCPYHGVTGVVTAQLQERREQFSMLMLSDMETLVRGCEQDGIKPKFKFSGRGEATIHQDFSKILRFISRNGFQTRIITNGLLLEKYVSVLIECHTEVVVSIHGREKIHDATIGEIGALHKAEIGLQKIAGHSVSVEIGIILTPQNIDDLEEIVTRYATSGNVKVRIHHNFDARIRASLSPYAVYETLSRIKERFPAIRTVPDLSEEALCRYYGTSHFVINPHSCTRYAEELEISSDGTVTVCNNTSFGNIRSTSFSQIVSGTTRASFIALMKNELCSPEGLSSARCDRCCYQTQR</sequence>
<evidence type="ECO:0000256" key="4">
    <source>
        <dbReference type="ARBA" id="ARBA00023014"/>
    </source>
</evidence>
<evidence type="ECO:0000313" key="7">
    <source>
        <dbReference type="EMBL" id="OGG93839.1"/>
    </source>
</evidence>
<dbReference type="SFLD" id="SFLDG01067">
    <property type="entry name" value="SPASM/twitch_domain_containing"/>
    <property type="match status" value="1"/>
</dbReference>
<dbReference type="AlphaFoldDB" id="A0A1F6G6U4"/>
<evidence type="ECO:0008006" key="9">
    <source>
        <dbReference type="Google" id="ProtNLM"/>
    </source>
</evidence>
<evidence type="ECO:0000313" key="8">
    <source>
        <dbReference type="Proteomes" id="UP000176867"/>
    </source>
</evidence>
<gene>
    <name evidence="7" type="ORF">A2609_01155</name>
</gene>
<keyword evidence="3" id="KW-0408">Iron</keyword>
<dbReference type="CDD" id="cd01335">
    <property type="entry name" value="Radical_SAM"/>
    <property type="match status" value="1"/>
</dbReference>
<dbReference type="EMBL" id="MFMU01000004">
    <property type="protein sequence ID" value="OGG93839.1"/>
    <property type="molecule type" value="Genomic_DNA"/>
</dbReference>
<dbReference type="Proteomes" id="UP000176867">
    <property type="component" value="Unassembled WGS sequence"/>
</dbReference>
<comment type="caution">
    <text evidence="7">The sequence shown here is derived from an EMBL/GenBank/DDBJ whole genome shotgun (WGS) entry which is preliminary data.</text>
</comment>
<protein>
    <recommendedName>
        <fullName evidence="9">Radical SAM core domain-containing protein</fullName>
    </recommendedName>
</protein>
<dbReference type="Pfam" id="PF13186">
    <property type="entry name" value="SPASM"/>
    <property type="match status" value="1"/>
</dbReference>
<dbReference type="SUPFAM" id="SSF102114">
    <property type="entry name" value="Radical SAM enzymes"/>
    <property type="match status" value="1"/>
</dbReference>
<dbReference type="GO" id="GO:0051536">
    <property type="term" value="F:iron-sulfur cluster binding"/>
    <property type="evidence" value="ECO:0007669"/>
    <property type="project" value="UniProtKB-KW"/>
</dbReference>
<evidence type="ECO:0000256" key="2">
    <source>
        <dbReference type="ARBA" id="ARBA00022723"/>
    </source>
</evidence>
<accession>A0A1F6G6U4</accession>
<keyword evidence="2" id="KW-0479">Metal-binding</keyword>
<dbReference type="PANTHER" id="PTHR11228:SF7">
    <property type="entry name" value="PQQA PEPTIDE CYCLASE"/>
    <property type="match status" value="1"/>
</dbReference>
<dbReference type="PANTHER" id="PTHR11228">
    <property type="entry name" value="RADICAL SAM DOMAIN PROTEIN"/>
    <property type="match status" value="1"/>
</dbReference>
<keyword evidence="1" id="KW-0949">S-adenosyl-L-methionine</keyword>
<dbReference type="Gene3D" id="3.20.20.70">
    <property type="entry name" value="Aldolase class I"/>
    <property type="match status" value="1"/>
</dbReference>
<evidence type="ECO:0000256" key="3">
    <source>
        <dbReference type="ARBA" id="ARBA00023004"/>
    </source>
</evidence>
<evidence type="ECO:0000259" key="5">
    <source>
        <dbReference type="Pfam" id="PF04055"/>
    </source>
</evidence>
<dbReference type="Pfam" id="PF04055">
    <property type="entry name" value="Radical_SAM"/>
    <property type="match status" value="1"/>
</dbReference>
<dbReference type="STRING" id="1798533.A2609_01155"/>
<feature type="domain" description="4Fe4S-binding SPASM" evidence="6">
    <location>
        <begin position="242"/>
        <end position="294"/>
    </location>
</feature>
<evidence type="ECO:0000256" key="1">
    <source>
        <dbReference type="ARBA" id="ARBA00022691"/>
    </source>
</evidence>
<organism evidence="7 8">
    <name type="scientific">Candidatus Kaiserbacteria bacterium RIFOXYD1_FULL_47_14</name>
    <dbReference type="NCBI Taxonomy" id="1798533"/>
    <lineage>
        <taxon>Bacteria</taxon>
        <taxon>Candidatus Kaiseribacteriota</taxon>
    </lineage>
</organism>
<name>A0A1F6G6U4_9BACT</name>